<sequence>MATHSSKNGLPQFFAEDGSADSIRRQIAEGPMEAAKQSAFATAVELFAVMSVLPDAFIASQERELERLRGSGKEAPKDPRIDALKASIAQADALRATAQLGQARVERALVAMTDSDQIFHGFVSDTELQPLSGLTVRVTGRNGSDGKALSGKTGKDGYFRIRLGDGSRGTKTHVPESTVNLSGRLAELLATVNAGARDGAGAKAEARAATAGDGKDVLARVEILDGAGALMHQDDAPLIVNAGSAYREYVIGDGERANAGDYKEFLRKAAKPADAAPATAASAKPAATTGDKAKAKPAAPAKKTPGKGKK</sequence>
<accession>A0A091AWF6</accession>
<feature type="region of interest" description="Disordered" evidence="1">
    <location>
        <begin position="272"/>
        <end position="310"/>
    </location>
</feature>
<dbReference type="Proteomes" id="UP000029385">
    <property type="component" value="Unassembled WGS sequence"/>
</dbReference>
<keyword evidence="3" id="KW-1185">Reference proteome</keyword>
<reference evidence="2 3" key="1">
    <citation type="submission" date="2013-09" db="EMBL/GenBank/DDBJ databases">
        <title>Genome sequencing of Arenimonas oryziterrae.</title>
        <authorList>
            <person name="Chen F."/>
            <person name="Wang G."/>
        </authorList>
    </citation>
    <scope>NUCLEOTIDE SEQUENCE [LARGE SCALE GENOMIC DNA]</scope>
    <source>
        <strain evidence="2 3">YC6267</strain>
    </source>
</reference>
<evidence type="ECO:0000313" key="2">
    <source>
        <dbReference type="EMBL" id="KFN42969.1"/>
    </source>
</evidence>
<proteinExistence type="predicted"/>
<dbReference type="STRING" id="1121015.GCA_000420545_02191"/>
<dbReference type="AlphaFoldDB" id="A0A091AWF6"/>
<dbReference type="OrthoDB" id="10011251at2"/>
<feature type="compositionally biased region" description="Low complexity" evidence="1">
    <location>
        <begin position="272"/>
        <end position="303"/>
    </location>
</feature>
<gene>
    <name evidence="2" type="ORF">N789_12660</name>
</gene>
<protein>
    <submittedName>
        <fullName evidence="2">Uncharacterized protein</fullName>
    </submittedName>
</protein>
<comment type="caution">
    <text evidence="2">The sequence shown here is derived from an EMBL/GenBank/DDBJ whole genome shotgun (WGS) entry which is preliminary data.</text>
</comment>
<evidence type="ECO:0000256" key="1">
    <source>
        <dbReference type="SAM" id="MobiDB-lite"/>
    </source>
</evidence>
<dbReference type="EMBL" id="AVCI01000007">
    <property type="protein sequence ID" value="KFN42969.1"/>
    <property type="molecule type" value="Genomic_DNA"/>
</dbReference>
<evidence type="ECO:0000313" key="3">
    <source>
        <dbReference type="Proteomes" id="UP000029385"/>
    </source>
</evidence>
<organism evidence="2 3">
    <name type="scientific">Arenimonas oryziterrae DSM 21050 = YC6267</name>
    <dbReference type="NCBI Taxonomy" id="1121015"/>
    <lineage>
        <taxon>Bacteria</taxon>
        <taxon>Pseudomonadati</taxon>
        <taxon>Pseudomonadota</taxon>
        <taxon>Gammaproteobacteria</taxon>
        <taxon>Lysobacterales</taxon>
        <taxon>Lysobacteraceae</taxon>
        <taxon>Arenimonas</taxon>
    </lineage>
</organism>
<dbReference type="RefSeq" id="WP_022969801.1">
    <property type="nucleotide sequence ID" value="NZ_ATVD01000004.1"/>
</dbReference>
<dbReference type="PATRIC" id="fig|1121015.4.peg.2002"/>
<name>A0A091AWF6_9GAMM</name>